<evidence type="ECO:0000313" key="2">
    <source>
        <dbReference type="Proteomes" id="UP001057452"/>
    </source>
</evidence>
<comment type="caution">
    <text evidence="1">The sequence shown here is derived from an EMBL/GenBank/DDBJ whole genome shotgun (WGS) entry which is preliminary data.</text>
</comment>
<sequence length="99" mass="10955">MDKRKKRPGGAEKLRLKKLKSLEVEAAKYSKLTDLFGAGSPDRFRAIPAGQFRERAVESDEYVSPKTGSPEREKAVESEECVSPKTGSSQSSQKYGYPS</sequence>
<gene>
    <name evidence="1" type="ORF">KUCAC02_014500</name>
</gene>
<dbReference type="Proteomes" id="UP001057452">
    <property type="component" value="Chromosome 16"/>
</dbReference>
<accession>A0ACB9WEW2</accession>
<proteinExistence type="predicted"/>
<reference evidence="1" key="1">
    <citation type="submission" date="2022-05" db="EMBL/GenBank/DDBJ databases">
        <title>Chromosome-level genome of Chaenocephalus aceratus.</title>
        <authorList>
            <person name="Park H."/>
        </authorList>
    </citation>
    <scope>NUCLEOTIDE SEQUENCE</scope>
    <source>
        <strain evidence="1">KU_202001</strain>
    </source>
</reference>
<organism evidence="1 2">
    <name type="scientific">Chaenocephalus aceratus</name>
    <name type="common">Blackfin icefish</name>
    <name type="synonym">Chaenichthys aceratus</name>
    <dbReference type="NCBI Taxonomy" id="36190"/>
    <lineage>
        <taxon>Eukaryota</taxon>
        <taxon>Metazoa</taxon>
        <taxon>Chordata</taxon>
        <taxon>Craniata</taxon>
        <taxon>Vertebrata</taxon>
        <taxon>Euteleostomi</taxon>
        <taxon>Actinopterygii</taxon>
        <taxon>Neopterygii</taxon>
        <taxon>Teleostei</taxon>
        <taxon>Neoteleostei</taxon>
        <taxon>Acanthomorphata</taxon>
        <taxon>Eupercaria</taxon>
        <taxon>Perciformes</taxon>
        <taxon>Notothenioidei</taxon>
        <taxon>Channichthyidae</taxon>
        <taxon>Chaenocephalus</taxon>
    </lineage>
</organism>
<protein>
    <submittedName>
        <fullName evidence="1">Uncharacterized protein</fullName>
    </submittedName>
</protein>
<dbReference type="EMBL" id="CM043800">
    <property type="protein sequence ID" value="KAI4811621.1"/>
    <property type="molecule type" value="Genomic_DNA"/>
</dbReference>
<evidence type="ECO:0000313" key="1">
    <source>
        <dbReference type="EMBL" id="KAI4811621.1"/>
    </source>
</evidence>
<keyword evidence="2" id="KW-1185">Reference proteome</keyword>
<name>A0ACB9WEW2_CHAAC</name>